<dbReference type="AlphaFoldDB" id="A0A8H3HX62"/>
<sequence>MAMEHNSAVNKHPRRLVVSFCHSVCTLFCPIFSLVDNAAKPDYLIQPNGGDRPQLVHRQDYIGRPSRFVRFATRLGLANGDKPVLDAVEKAHKFITSIYAPGDQVVLAVNTYAKWETDYDAKANDMLAWHLVRRSSELTSSSR</sequence>
<organism evidence="1 2">
    <name type="scientific">Rhizoctonia solani</name>
    <dbReference type="NCBI Taxonomy" id="456999"/>
    <lineage>
        <taxon>Eukaryota</taxon>
        <taxon>Fungi</taxon>
        <taxon>Dikarya</taxon>
        <taxon>Basidiomycota</taxon>
        <taxon>Agaricomycotina</taxon>
        <taxon>Agaricomycetes</taxon>
        <taxon>Cantharellales</taxon>
        <taxon>Ceratobasidiaceae</taxon>
        <taxon>Rhizoctonia</taxon>
    </lineage>
</organism>
<accession>A0A8H3HX62</accession>
<reference evidence="1" key="1">
    <citation type="submission" date="2021-01" db="EMBL/GenBank/DDBJ databases">
        <authorList>
            <person name="Kaushik A."/>
        </authorList>
    </citation>
    <scope>NUCLEOTIDE SEQUENCE</scope>
    <source>
        <strain evidence="1">AG5</strain>
    </source>
</reference>
<gene>
    <name evidence="1" type="ORF">RDB_LOCUS118533</name>
</gene>
<evidence type="ECO:0000313" key="1">
    <source>
        <dbReference type="EMBL" id="CAE7182586.1"/>
    </source>
</evidence>
<protein>
    <submittedName>
        <fullName evidence="1">Uncharacterized protein</fullName>
    </submittedName>
</protein>
<proteinExistence type="predicted"/>
<dbReference type="EMBL" id="CAJNJQ010002685">
    <property type="protein sequence ID" value="CAE7182586.1"/>
    <property type="molecule type" value="Genomic_DNA"/>
</dbReference>
<dbReference type="Proteomes" id="UP000663827">
    <property type="component" value="Unassembled WGS sequence"/>
</dbReference>
<comment type="caution">
    <text evidence="1">The sequence shown here is derived from an EMBL/GenBank/DDBJ whole genome shotgun (WGS) entry which is preliminary data.</text>
</comment>
<name>A0A8H3HX62_9AGAM</name>
<evidence type="ECO:0000313" key="2">
    <source>
        <dbReference type="Proteomes" id="UP000663827"/>
    </source>
</evidence>